<gene>
    <name evidence="3" type="ORF">HMPREF0860_2533</name>
    <name evidence="2" type="ORF">HMPREF1325_0997</name>
</gene>
<dbReference type="PANTHER" id="PTHR33221:SF5">
    <property type="entry name" value="HTH-TYPE TRANSCRIPTIONAL REGULATOR ISCR"/>
    <property type="match status" value="1"/>
</dbReference>
<dbReference type="STRING" id="1125725.HMPREF1325_0997"/>
<protein>
    <submittedName>
        <fullName evidence="2">Transcriptional regulator</fullName>
    </submittedName>
</protein>
<dbReference type="SUPFAM" id="SSF46785">
    <property type="entry name" value="Winged helix' DNA-binding domain"/>
    <property type="match status" value="1"/>
</dbReference>
<dbReference type="InterPro" id="IPR000944">
    <property type="entry name" value="Tscrpt_reg_Rrf2"/>
</dbReference>
<dbReference type="eggNOG" id="COG1959">
    <property type="taxonomic scope" value="Bacteria"/>
</dbReference>
<dbReference type="NCBIfam" id="TIGR00738">
    <property type="entry name" value="rrf2_super"/>
    <property type="match status" value="1"/>
</dbReference>
<dbReference type="PANTHER" id="PTHR33221">
    <property type="entry name" value="WINGED HELIX-TURN-HELIX TRANSCRIPTIONAL REGULATOR, RRF2 FAMILY"/>
    <property type="match status" value="1"/>
</dbReference>
<reference evidence="4 5" key="1">
    <citation type="submission" date="2013-08" db="EMBL/GenBank/DDBJ databases">
        <authorList>
            <person name="Durkin A.S."/>
            <person name="Haft D.R."/>
            <person name="McCorrison J."/>
            <person name="Torralba M."/>
            <person name="Gillis M."/>
            <person name="Haft D.H."/>
            <person name="Methe B."/>
            <person name="Sutton G."/>
            <person name="Nelson K.E."/>
        </authorList>
    </citation>
    <scope>NUCLEOTIDE SEQUENCE [LARGE SCALE GENOMIC DNA]</scope>
    <source>
        <strain evidence="3 5">ATCC 35536</strain>
        <strain evidence="2 4">VPI DR56BR1116</strain>
    </source>
</reference>
<keyword evidence="5" id="KW-1185">Reference proteome</keyword>
<dbReference type="PROSITE" id="PS01332">
    <property type="entry name" value="HTH_RRF2_1"/>
    <property type="match status" value="1"/>
</dbReference>
<sequence length="142" mass="15790">MKISTRGRYALRFMIDLAQHKQDEFIPLKDISKRQAISIKYLEQITSLLSKYGLLQSVRGPQGGYKLARPTNQYTVGEILRITEGNLAPVSCLEANATGCGRQSICATIKLWKGLGKVINAYLDGITLDQLTVLPETLDYSI</sequence>
<dbReference type="GO" id="GO:0003700">
    <property type="term" value="F:DNA-binding transcription factor activity"/>
    <property type="evidence" value="ECO:0007669"/>
    <property type="project" value="TreeGrafter"/>
</dbReference>
<dbReference type="PATRIC" id="fig|1125725.3.peg.1428"/>
<organism evidence="2 4">
    <name type="scientific">Treponema socranskii subsp. socranskii VPI DR56BR1116 = ATCC 35536</name>
    <dbReference type="NCBI Taxonomy" id="1125725"/>
    <lineage>
        <taxon>Bacteria</taxon>
        <taxon>Pseudomonadati</taxon>
        <taxon>Spirochaetota</taxon>
        <taxon>Spirochaetia</taxon>
        <taxon>Spirochaetales</taxon>
        <taxon>Treponemataceae</taxon>
        <taxon>Treponema</taxon>
    </lineage>
</organism>
<dbReference type="InterPro" id="IPR036390">
    <property type="entry name" value="WH_DNA-bd_sf"/>
</dbReference>
<evidence type="ECO:0000313" key="2">
    <source>
        <dbReference type="EMBL" id="ERF60574.1"/>
    </source>
</evidence>
<dbReference type="OrthoDB" id="9808360at2"/>
<dbReference type="AlphaFoldDB" id="U1GVH1"/>
<dbReference type="EMBL" id="AVQI01000018">
    <property type="protein sequence ID" value="ERK04627.1"/>
    <property type="molecule type" value="Genomic_DNA"/>
</dbReference>
<dbReference type="InterPro" id="IPR036388">
    <property type="entry name" value="WH-like_DNA-bd_sf"/>
</dbReference>
<name>U1GVH1_TRESO</name>
<proteinExistence type="predicted"/>
<evidence type="ECO:0000256" key="1">
    <source>
        <dbReference type="ARBA" id="ARBA00023125"/>
    </source>
</evidence>
<dbReference type="EMBL" id="AUZJ01000039">
    <property type="protein sequence ID" value="ERF60574.1"/>
    <property type="molecule type" value="Genomic_DNA"/>
</dbReference>
<dbReference type="GO" id="GO:0003677">
    <property type="term" value="F:DNA binding"/>
    <property type="evidence" value="ECO:0007669"/>
    <property type="project" value="UniProtKB-KW"/>
</dbReference>
<dbReference type="Gene3D" id="1.10.10.10">
    <property type="entry name" value="Winged helix-like DNA-binding domain superfamily/Winged helix DNA-binding domain"/>
    <property type="match status" value="1"/>
</dbReference>
<dbReference type="RefSeq" id="WP_021330445.1">
    <property type="nucleotide sequence ID" value="NZ_AUZJ01000039.1"/>
</dbReference>
<dbReference type="Proteomes" id="UP000016646">
    <property type="component" value="Unassembled WGS sequence"/>
</dbReference>
<keyword evidence="1" id="KW-0238">DNA-binding</keyword>
<accession>U1GVH1</accession>
<dbReference type="Pfam" id="PF02082">
    <property type="entry name" value="Rrf2"/>
    <property type="match status" value="1"/>
</dbReference>
<dbReference type="Proteomes" id="UP000016412">
    <property type="component" value="Unassembled WGS sequence"/>
</dbReference>
<evidence type="ECO:0000313" key="5">
    <source>
        <dbReference type="Proteomes" id="UP000016646"/>
    </source>
</evidence>
<dbReference type="GO" id="GO:0005829">
    <property type="term" value="C:cytosol"/>
    <property type="evidence" value="ECO:0007669"/>
    <property type="project" value="TreeGrafter"/>
</dbReference>
<comment type="caution">
    <text evidence="2">The sequence shown here is derived from an EMBL/GenBank/DDBJ whole genome shotgun (WGS) entry which is preliminary data.</text>
</comment>
<evidence type="ECO:0000313" key="3">
    <source>
        <dbReference type="EMBL" id="ERK04627.1"/>
    </source>
</evidence>
<dbReference type="InterPro" id="IPR030489">
    <property type="entry name" value="TR_Rrf2-type_CS"/>
</dbReference>
<evidence type="ECO:0000313" key="4">
    <source>
        <dbReference type="Proteomes" id="UP000016412"/>
    </source>
</evidence>
<dbReference type="PROSITE" id="PS51197">
    <property type="entry name" value="HTH_RRF2_2"/>
    <property type="match status" value="1"/>
</dbReference>